<dbReference type="Proteomes" id="UP000192050">
    <property type="component" value="Chromosome"/>
</dbReference>
<feature type="transmembrane region" description="Helical" evidence="1">
    <location>
        <begin position="21"/>
        <end position="54"/>
    </location>
</feature>
<feature type="transmembrane region" description="Helical" evidence="1">
    <location>
        <begin position="105"/>
        <end position="127"/>
    </location>
</feature>
<dbReference type="EMBL" id="CP015363">
    <property type="protein sequence ID" value="ARD84174.1"/>
    <property type="molecule type" value="Genomic_DNA"/>
</dbReference>
<feature type="transmembrane region" description="Helical" evidence="1">
    <location>
        <begin position="133"/>
        <end position="154"/>
    </location>
</feature>
<organism evidence="2 3">
    <name type="scientific">Ferroplasma acidiphilum</name>
    <dbReference type="NCBI Taxonomy" id="74969"/>
    <lineage>
        <taxon>Archaea</taxon>
        <taxon>Methanobacteriati</taxon>
        <taxon>Thermoplasmatota</taxon>
        <taxon>Thermoplasmata</taxon>
        <taxon>Thermoplasmatales</taxon>
        <taxon>Ferroplasmaceae</taxon>
        <taxon>Ferroplasma</taxon>
    </lineage>
</organism>
<feature type="transmembrane region" description="Helical" evidence="1">
    <location>
        <begin position="74"/>
        <end position="98"/>
    </location>
</feature>
<dbReference type="STRING" id="74969.FAD_0250"/>
<protein>
    <submittedName>
        <fullName evidence="2">ABC transporter permease</fullName>
    </submittedName>
</protein>
<dbReference type="AlphaFoldDB" id="A0A1V0N251"/>
<reference evidence="2 3" key="1">
    <citation type="submission" date="2011-10" db="EMBL/GenBank/DDBJ databases">
        <title>Metabolic and evolutionary patterns in the extreme acidophile Ferroplasma acidiphilum.</title>
        <authorList>
            <person name="Golyshina O.V."/>
            <person name="Kozyavkin S.A."/>
            <person name="Tatusov R.L."/>
            <person name="Slesarev A.I."/>
            <person name="Golyshin P.N."/>
        </authorList>
    </citation>
    <scope>NUCLEOTIDE SEQUENCE [LARGE SCALE GENOMIC DNA]</scope>
    <source>
        <strain evidence="3">Y</strain>
    </source>
</reference>
<keyword evidence="1" id="KW-0472">Membrane</keyword>
<accession>A0A1V0N251</accession>
<dbReference type="KEGG" id="fai:FAD_0250"/>
<gene>
    <name evidence="2" type="ORF">FAD_0250</name>
</gene>
<evidence type="ECO:0000313" key="2">
    <source>
        <dbReference type="EMBL" id="ARD84174.1"/>
    </source>
</evidence>
<name>A0A1V0N251_9ARCH</name>
<keyword evidence="1" id="KW-1133">Transmembrane helix</keyword>
<keyword evidence="3" id="KW-1185">Reference proteome</keyword>
<proteinExistence type="predicted"/>
<keyword evidence="1" id="KW-0812">Transmembrane</keyword>
<sequence length="167" mass="18605">MEYTGKIMTSRGHVFQFNGQGTHFLSIAIVAELSLLAVQFIIGMWMNLFAVYPSYNNAFPMYGMMDIMFSIPELMVHMMIGVLIGLLSLMIFMMTLMLGDYKSMVVSAIASISILLAGLSGLEFIFSNFQNNTFSFTMSIGFIIAVISFVFLLYSISIESKAAHLHS</sequence>
<evidence type="ECO:0000256" key="1">
    <source>
        <dbReference type="SAM" id="Phobius"/>
    </source>
</evidence>
<evidence type="ECO:0000313" key="3">
    <source>
        <dbReference type="Proteomes" id="UP000192050"/>
    </source>
</evidence>